<sequence length="245" mass="25232">MPLARRAKVRIGLTAIAAALAIGAAACDSKPASPQAGENAPRQVTVIGSGKVQGTPDTLTVSASMEATAPDITAALNQTSQRQQAVITALGGAGVDKKDISTSQVSLQPQYNIDGSTISGYRAGNSIDVKIRKIDTASNVLALIANTGGEATRINSINYSIEDDSQLVKDARARAFNDAKDRADQYAQLSGLTLGKVISISEVPAGGTPPPPPTPMPRAAMAEAVPLEPGQQTVGFSVTVVWELT</sequence>
<protein>
    <submittedName>
        <fullName evidence="2">LpqG protein</fullName>
    </submittedName>
</protein>
<feature type="signal peptide" evidence="1">
    <location>
        <begin position="1"/>
        <end position="26"/>
    </location>
</feature>
<dbReference type="PROSITE" id="PS00430">
    <property type="entry name" value="TONB_DEPENDENT_REC_1"/>
    <property type="match status" value="1"/>
</dbReference>
<reference evidence="2" key="2">
    <citation type="submission" date="2014-03" db="EMBL/GenBank/DDBJ databases">
        <authorList>
            <person name="Urmite Genomes"/>
        </authorList>
    </citation>
    <scope>NUCLEOTIDE SEQUENCE</scope>
    <source>
        <strain evidence="2">DSM 44829</strain>
    </source>
</reference>
<organism evidence="2 3">
    <name type="scientific">Mycolicibacterium cosmeticum</name>
    <dbReference type="NCBI Taxonomy" id="258533"/>
    <lineage>
        <taxon>Bacteria</taxon>
        <taxon>Bacillati</taxon>
        <taxon>Actinomycetota</taxon>
        <taxon>Actinomycetes</taxon>
        <taxon>Mycobacteriales</taxon>
        <taxon>Mycobacteriaceae</taxon>
        <taxon>Mycolicibacterium</taxon>
    </lineage>
</organism>
<reference evidence="2" key="1">
    <citation type="submission" date="2014-03" db="EMBL/GenBank/DDBJ databases">
        <title>Draft Genome Sequence of Mycobacterium cosmeticum DSM 44829.</title>
        <authorList>
            <person name="Croce O."/>
            <person name="Robert C."/>
            <person name="Raoult D."/>
            <person name="Drancourt M."/>
        </authorList>
    </citation>
    <scope>NUCLEOTIDE SEQUENCE [LARGE SCALE GENOMIC DNA]</scope>
    <source>
        <strain evidence="2">DSM 44829</strain>
    </source>
</reference>
<dbReference type="AlphaFoldDB" id="W9AXF4"/>
<dbReference type="Proteomes" id="UP000028870">
    <property type="component" value="Unassembled WGS sequence"/>
</dbReference>
<evidence type="ECO:0000313" key="2">
    <source>
        <dbReference type="EMBL" id="CDO07572.1"/>
    </source>
</evidence>
<feature type="chain" id="PRO_5004919793" evidence="1">
    <location>
        <begin position="27"/>
        <end position="245"/>
    </location>
</feature>
<comment type="caution">
    <text evidence="2">The sequence shown here is derived from an EMBL/GenBank/DDBJ whole genome shotgun (WGS) entry which is preliminary data.</text>
</comment>
<dbReference type="InterPro" id="IPR052022">
    <property type="entry name" value="26kDa_periplasmic_antigen"/>
</dbReference>
<dbReference type="InterPro" id="IPR007497">
    <property type="entry name" value="SIMPL/DUF541"/>
</dbReference>
<dbReference type="Pfam" id="PF04402">
    <property type="entry name" value="SIMPL"/>
    <property type="match status" value="1"/>
</dbReference>
<dbReference type="PROSITE" id="PS51257">
    <property type="entry name" value="PROKAR_LIPOPROTEIN"/>
    <property type="match status" value="1"/>
</dbReference>
<dbReference type="Gene3D" id="3.30.110.170">
    <property type="entry name" value="Protein of unknown function (DUF541), domain 1"/>
    <property type="match status" value="1"/>
</dbReference>
<dbReference type="GO" id="GO:0006974">
    <property type="term" value="P:DNA damage response"/>
    <property type="evidence" value="ECO:0007669"/>
    <property type="project" value="TreeGrafter"/>
</dbReference>
<dbReference type="STRING" id="258533.BN977_02379"/>
<keyword evidence="1" id="KW-0732">Signal</keyword>
<dbReference type="RefSeq" id="WP_024450511.1">
    <property type="nucleotide sequence ID" value="NZ_CCBB010000001.1"/>
</dbReference>
<dbReference type="Gene3D" id="3.30.70.2970">
    <property type="entry name" value="Protein of unknown function (DUF541), domain 2"/>
    <property type="match status" value="1"/>
</dbReference>
<accession>W9AXF4</accession>
<dbReference type="PANTHER" id="PTHR34387:SF1">
    <property type="entry name" value="PERIPLASMIC IMMUNOGENIC PROTEIN"/>
    <property type="match status" value="1"/>
</dbReference>
<keyword evidence="3" id="KW-1185">Reference proteome</keyword>
<dbReference type="eggNOG" id="COG2968">
    <property type="taxonomic scope" value="Bacteria"/>
</dbReference>
<name>W9AXF4_MYCCO</name>
<dbReference type="EMBL" id="CCBB010000001">
    <property type="protein sequence ID" value="CDO07572.1"/>
    <property type="molecule type" value="Genomic_DNA"/>
</dbReference>
<dbReference type="OrthoDB" id="5195768at2"/>
<evidence type="ECO:0000256" key="1">
    <source>
        <dbReference type="SAM" id="SignalP"/>
    </source>
</evidence>
<gene>
    <name evidence="2" type="ORF">BN977_02379</name>
</gene>
<proteinExistence type="predicted"/>
<dbReference type="InterPro" id="IPR010916">
    <property type="entry name" value="TonB_box_CS"/>
</dbReference>
<evidence type="ECO:0000313" key="3">
    <source>
        <dbReference type="Proteomes" id="UP000028870"/>
    </source>
</evidence>
<dbReference type="PANTHER" id="PTHR34387">
    <property type="entry name" value="SLR1258 PROTEIN"/>
    <property type="match status" value="1"/>
</dbReference>